<keyword evidence="4" id="KW-1185">Reference proteome</keyword>
<protein>
    <recommendedName>
        <fullName evidence="2">Protein kinase domain-containing protein</fullName>
    </recommendedName>
</protein>
<dbReference type="Proteomes" id="UP000288429">
    <property type="component" value="Unassembled WGS sequence"/>
</dbReference>
<dbReference type="InterPro" id="IPR000719">
    <property type="entry name" value="Prot_kinase_dom"/>
</dbReference>
<dbReference type="Gene3D" id="1.10.510.10">
    <property type="entry name" value="Transferase(Phosphotransferase) domain 1"/>
    <property type="match status" value="1"/>
</dbReference>
<evidence type="ECO:0000259" key="2">
    <source>
        <dbReference type="PROSITE" id="PS50011"/>
    </source>
</evidence>
<feature type="domain" description="Protein kinase" evidence="2">
    <location>
        <begin position="1"/>
        <end position="282"/>
    </location>
</feature>
<feature type="region of interest" description="Disordered" evidence="1">
    <location>
        <begin position="334"/>
        <end position="354"/>
    </location>
</feature>
<dbReference type="EMBL" id="NIZV01000011">
    <property type="protein sequence ID" value="RSM19665.1"/>
    <property type="molecule type" value="Genomic_DNA"/>
</dbReference>
<sequence>MSKRHASIPKSIDDDKIFRDEVKAFEKLSHKTKPSSSDHLMHLELVYRHGQECYLIFPWANGNLRDPGDKNDVVWFFKQCHGIALGLSRLHNPNSFARANTTKDDPVNTEETAEANYGRDSDHLVISDFGLTEFKSFTSKSHVTPSKIQGYSGTYKPPDLDFGKVNQRYGIWSLGCVFLELASWLLLGGDAVTTLREQRLMRDPRFQADLTVDKFFYLKTMEDSSLLPKVKPCVLDWIQSLHALDTCPKSVHDFLEIIQEKMLQPKAAERSRSNEIRGDPYTIYHRCIRDEMYTTKGEAIRVPGKSAAPTRQRLPQTYDRSQQVIYPKLTEDMRHDASQGRQQGSQAKLNDVGGEPTPLMDLVLGGEASLAEPAHPISQKLQRLEAIINVNTTTQQKQRSSSRVDELPTTHVAIAAASHDEVMDEYREESSAGNVESMGNSEGMEIGTGTPVSLPSEEMVPRGTKRKQDESYPNAKKVRRT</sequence>
<dbReference type="GO" id="GO:0004674">
    <property type="term" value="F:protein serine/threonine kinase activity"/>
    <property type="evidence" value="ECO:0007669"/>
    <property type="project" value="TreeGrafter"/>
</dbReference>
<feature type="compositionally biased region" description="Polar residues" evidence="1">
    <location>
        <begin position="339"/>
        <end position="348"/>
    </location>
</feature>
<evidence type="ECO:0000313" key="4">
    <source>
        <dbReference type="Proteomes" id="UP000288429"/>
    </source>
</evidence>
<feature type="compositionally biased region" description="Polar residues" evidence="1">
    <location>
        <begin position="431"/>
        <end position="440"/>
    </location>
</feature>
<dbReference type="PROSITE" id="PS50011">
    <property type="entry name" value="PROTEIN_KINASE_DOM"/>
    <property type="match status" value="1"/>
</dbReference>
<name>A0A428UZE2_9HYPO</name>
<dbReference type="AlphaFoldDB" id="A0A428UZE2"/>
<evidence type="ECO:0000313" key="3">
    <source>
        <dbReference type="EMBL" id="RSM19665.1"/>
    </source>
</evidence>
<organism evidence="3 4">
    <name type="scientific">Fusarium ambrosium</name>
    <dbReference type="NCBI Taxonomy" id="131363"/>
    <lineage>
        <taxon>Eukaryota</taxon>
        <taxon>Fungi</taxon>
        <taxon>Dikarya</taxon>
        <taxon>Ascomycota</taxon>
        <taxon>Pezizomycotina</taxon>
        <taxon>Sordariomycetes</taxon>
        <taxon>Hypocreomycetidae</taxon>
        <taxon>Hypocreales</taxon>
        <taxon>Nectriaceae</taxon>
        <taxon>Fusarium</taxon>
        <taxon>Fusarium solani species complex</taxon>
    </lineage>
</organism>
<feature type="region of interest" description="Disordered" evidence="1">
    <location>
        <begin position="426"/>
        <end position="481"/>
    </location>
</feature>
<accession>A0A428UZE2</accession>
<dbReference type="SMART" id="SM00220">
    <property type="entry name" value="S_TKc"/>
    <property type="match status" value="1"/>
</dbReference>
<reference evidence="3 4" key="1">
    <citation type="submission" date="2017-06" db="EMBL/GenBank/DDBJ databases">
        <title>Cmopartive genomic analysis of Ambrosia Fusariam Clade fungi.</title>
        <authorList>
            <person name="Stajich J.E."/>
            <person name="Carrillo J."/>
            <person name="Kijimoto T."/>
            <person name="Eskalen A."/>
            <person name="O'Donnell K."/>
            <person name="Kasson M."/>
        </authorList>
    </citation>
    <scope>NUCLEOTIDE SEQUENCE [LARGE SCALE GENOMIC DNA]</scope>
    <source>
        <strain evidence="3 4">NRRL 20438</strain>
    </source>
</reference>
<dbReference type="GO" id="GO:0005524">
    <property type="term" value="F:ATP binding"/>
    <property type="evidence" value="ECO:0007669"/>
    <property type="project" value="InterPro"/>
</dbReference>
<dbReference type="PANTHER" id="PTHR24359">
    <property type="entry name" value="SERINE/THREONINE-PROTEIN KINASE SBK1"/>
    <property type="match status" value="1"/>
</dbReference>
<comment type="caution">
    <text evidence="3">The sequence shown here is derived from an EMBL/GenBank/DDBJ whole genome shotgun (WGS) entry which is preliminary data.</text>
</comment>
<gene>
    <name evidence="3" type="ORF">CDV31_001552</name>
</gene>
<proteinExistence type="predicted"/>
<dbReference type="PANTHER" id="PTHR24359:SF1">
    <property type="entry name" value="INHIBITOR OF NUCLEAR FACTOR KAPPA-B KINASE EPSILON SUBUNIT HOMOLOG 1-RELATED"/>
    <property type="match status" value="1"/>
</dbReference>
<dbReference type="SUPFAM" id="SSF56112">
    <property type="entry name" value="Protein kinase-like (PK-like)"/>
    <property type="match status" value="1"/>
</dbReference>
<evidence type="ECO:0000256" key="1">
    <source>
        <dbReference type="SAM" id="MobiDB-lite"/>
    </source>
</evidence>
<dbReference type="InterPro" id="IPR011009">
    <property type="entry name" value="Kinase-like_dom_sf"/>
</dbReference>